<feature type="transmembrane region" description="Helical" evidence="1">
    <location>
        <begin position="43"/>
        <end position="61"/>
    </location>
</feature>
<evidence type="ECO:0000256" key="1">
    <source>
        <dbReference type="SAM" id="Phobius"/>
    </source>
</evidence>
<feature type="transmembrane region" description="Helical" evidence="1">
    <location>
        <begin position="135"/>
        <end position="155"/>
    </location>
</feature>
<dbReference type="PANTHER" id="PTHR34989">
    <property type="entry name" value="PROTEIN HDED"/>
    <property type="match status" value="1"/>
</dbReference>
<dbReference type="EMBL" id="CP043504">
    <property type="protein sequence ID" value="QEO10495.1"/>
    <property type="molecule type" value="Genomic_DNA"/>
</dbReference>
<reference evidence="2 3" key="1">
    <citation type="submission" date="2019-09" db="EMBL/GenBank/DDBJ databases">
        <title>Genome sequencing of strain KACC 19322.</title>
        <authorList>
            <person name="Heo J."/>
            <person name="Kim S.-J."/>
            <person name="Kim J.-S."/>
            <person name="Hong S.-B."/>
            <person name="Kwon S.-W."/>
        </authorList>
    </citation>
    <scope>NUCLEOTIDE SEQUENCE [LARGE SCALE GENOMIC DNA]</scope>
    <source>
        <strain evidence="2 3">KACC 19322</strain>
    </source>
</reference>
<protein>
    <submittedName>
        <fullName evidence="2">HdeD family acid-resistance protein</fullName>
    </submittedName>
</protein>
<dbReference type="OrthoDB" id="193343at2"/>
<dbReference type="AlphaFoldDB" id="A0A5C1YB55"/>
<dbReference type="InterPro" id="IPR005325">
    <property type="entry name" value="DUF308_memb"/>
</dbReference>
<dbReference type="InterPro" id="IPR052712">
    <property type="entry name" value="Acid_resist_chaperone_HdeD"/>
</dbReference>
<keyword evidence="1" id="KW-0812">Transmembrane</keyword>
<dbReference type="Proteomes" id="UP000322159">
    <property type="component" value="Chromosome"/>
</dbReference>
<keyword evidence="1" id="KW-1133">Transmembrane helix</keyword>
<organism evidence="2 3">
    <name type="scientific">Protaetiibacter larvae</name>
    <dbReference type="NCBI Taxonomy" id="2592654"/>
    <lineage>
        <taxon>Bacteria</taxon>
        <taxon>Bacillati</taxon>
        <taxon>Actinomycetota</taxon>
        <taxon>Actinomycetes</taxon>
        <taxon>Micrococcales</taxon>
        <taxon>Microbacteriaceae</taxon>
        <taxon>Protaetiibacter</taxon>
    </lineage>
</organism>
<evidence type="ECO:0000313" key="3">
    <source>
        <dbReference type="Proteomes" id="UP000322159"/>
    </source>
</evidence>
<dbReference type="PANTHER" id="PTHR34989:SF1">
    <property type="entry name" value="PROTEIN HDED"/>
    <property type="match status" value="1"/>
</dbReference>
<proteinExistence type="predicted"/>
<feature type="transmembrane region" description="Helical" evidence="1">
    <location>
        <begin position="15"/>
        <end position="37"/>
    </location>
</feature>
<feature type="transmembrane region" description="Helical" evidence="1">
    <location>
        <begin position="73"/>
        <end position="97"/>
    </location>
</feature>
<sequence>MSNDAVAVSSFIKSIWWLVLLRGVLLVVLGILAFIWPVATAGAVFWVFGIYAIADGITEIVHAFATRKTDRRWGWLLVIGILGVLAGIALLVFPFAIGALTLLILLWFVVFWAIVNGIMGIPAAAALAGGAAKTMAIVFSLLSIVFGVLLAILLWTTPGNALVWLIYVLGAYAVLAGIVLVVLAFQARSAANAVLATR</sequence>
<dbReference type="Pfam" id="PF03729">
    <property type="entry name" value="DUF308"/>
    <property type="match status" value="2"/>
</dbReference>
<name>A0A5C1YB55_9MICO</name>
<feature type="transmembrane region" description="Helical" evidence="1">
    <location>
        <begin position="161"/>
        <end position="185"/>
    </location>
</feature>
<dbReference type="KEGG" id="lyk:FLP23_11070"/>
<keyword evidence="1" id="KW-0472">Membrane</keyword>
<accession>A0A5C1YB55</accession>
<gene>
    <name evidence="2" type="ORF">FLP23_11070</name>
</gene>
<keyword evidence="3" id="KW-1185">Reference proteome</keyword>
<dbReference type="RefSeq" id="WP_149325912.1">
    <property type="nucleotide sequence ID" value="NZ_CP043504.1"/>
</dbReference>
<feature type="transmembrane region" description="Helical" evidence="1">
    <location>
        <begin position="103"/>
        <end position="128"/>
    </location>
</feature>
<evidence type="ECO:0000313" key="2">
    <source>
        <dbReference type="EMBL" id="QEO10495.1"/>
    </source>
</evidence>
<dbReference type="GO" id="GO:0005886">
    <property type="term" value="C:plasma membrane"/>
    <property type="evidence" value="ECO:0007669"/>
    <property type="project" value="TreeGrafter"/>
</dbReference>